<proteinExistence type="predicted"/>
<keyword evidence="3" id="KW-1185">Reference proteome</keyword>
<evidence type="ECO:0000313" key="3">
    <source>
        <dbReference type="Proteomes" id="UP000033774"/>
    </source>
</evidence>
<sequence length="138" mass="14118">MRGATEVPEAAPSAPPSVAPVAAPVPEPVETQAPPVPLLETLLRFAPASAKLSSVEMLKLTLAAHKLAAQPGPVRILMGPGEGALSPAQTMALVMQRGASVKAALPKDLVARAELHYSPSLSPDTAVLRPSAADPELQ</sequence>
<evidence type="ECO:0000256" key="1">
    <source>
        <dbReference type="SAM" id="MobiDB-lite"/>
    </source>
</evidence>
<organism evidence="2 3">
    <name type="scientific">Elstera litoralis</name>
    <dbReference type="NCBI Taxonomy" id="552518"/>
    <lineage>
        <taxon>Bacteria</taxon>
        <taxon>Pseudomonadati</taxon>
        <taxon>Pseudomonadota</taxon>
        <taxon>Alphaproteobacteria</taxon>
        <taxon>Rhodospirillales</taxon>
        <taxon>Rhodospirillaceae</taxon>
        <taxon>Elstera</taxon>
    </lineage>
</organism>
<dbReference type="RefSeq" id="WP_156995149.1">
    <property type="nucleotide sequence ID" value="NZ_LAJY01000162.1"/>
</dbReference>
<dbReference type="EMBL" id="LAJY01000162">
    <property type="protein sequence ID" value="KJV10058.1"/>
    <property type="molecule type" value="Genomic_DNA"/>
</dbReference>
<dbReference type="OrthoDB" id="10007243at2"/>
<protein>
    <submittedName>
        <fullName evidence="2">Uncharacterized protein</fullName>
    </submittedName>
</protein>
<dbReference type="AlphaFoldDB" id="A0A0F3IU39"/>
<accession>A0A0F3IU39</accession>
<gene>
    <name evidence="2" type="ORF">VZ95_07475</name>
</gene>
<feature type="region of interest" description="Disordered" evidence="1">
    <location>
        <begin position="1"/>
        <end position="28"/>
    </location>
</feature>
<dbReference type="Proteomes" id="UP000033774">
    <property type="component" value="Unassembled WGS sequence"/>
</dbReference>
<feature type="compositionally biased region" description="Low complexity" evidence="1">
    <location>
        <begin position="1"/>
        <end position="12"/>
    </location>
</feature>
<evidence type="ECO:0000313" key="2">
    <source>
        <dbReference type="EMBL" id="KJV10058.1"/>
    </source>
</evidence>
<comment type="caution">
    <text evidence="2">The sequence shown here is derived from an EMBL/GenBank/DDBJ whole genome shotgun (WGS) entry which is preliminary data.</text>
</comment>
<reference evidence="2 3" key="1">
    <citation type="submission" date="2015-03" db="EMBL/GenBank/DDBJ databases">
        <title>Draft genome sequence of Elstera litoralis.</title>
        <authorList>
            <person name="Rahalkar M.C."/>
            <person name="Dhakephalkar P.K."/>
            <person name="Pore S.D."/>
            <person name="Arora P."/>
            <person name="Kapse N.G."/>
            <person name="Pandit P.S."/>
        </authorList>
    </citation>
    <scope>NUCLEOTIDE SEQUENCE [LARGE SCALE GENOMIC DNA]</scope>
    <source>
        <strain evidence="2 3">Dia-1</strain>
    </source>
</reference>
<feature type="compositionally biased region" description="Pro residues" evidence="1">
    <location>
        <begin position="13"/>
        <end position="27"/>
    </location>
</feature>
<name>A0A0F3IU39_9PROT</name>